<dbReference type="Gene3D" id="3.40.50.150">
    <property type="entry name" value="Vaccinia Virus protein VP39"/>
    <property type="match status" value="1"/>
</dbReference>
<dbReference type="GO" id="GO:0008168">
    <property type="term" value="F:methyltransferase activity"/>
    <property type="evidence" value="ECO:0007669"/>
    <property type="project" value="UniProtKB-KW"/>
</dbReference>
<evidence type="ECO:0000313" key="3">
    <source>
        <dbReference type="Proteomes" id="UP000304928"/>
    </source>
</evidence>
<organism evidence="2 3">
    <name type="scientific">Aureobasidium pullulans</name>
    <name type="common">Black yeast</name>
    <name type="synonym">Pullularia pullulans</name>
    <dbReference type="NCBI Taxonomy" id="5580"/>
    <lineage>
        <taxon>Eukaryota</taxon>
        <taxon>Fungi</taxon>
        <taxon>Dikarya</taxon>
        <taxon>Ascomycota</taxon>
        <taxon>Pezizomycotina</taxon>
        <taxon>Dothideomycetes</taxon>
        <taxon>Dothideomycetidae</taxon>
        <taxon>Dothideales</taxon>
        <taxon>Saccotheciaceae</taxon>
        <taxon>Aureobasidium</taxon>
    </lineage>
</organism>
<comment type="caution">
    <text evidence="2">The sequence shown here is derived from an EMBL/GenBank/DDBJ whole genome shotgun (WGS) entry which is preliminary data.</text>
</comment>
<dbReference type="SUPFAM" id="SSF53335">
    <property type="entry name" value="S-adenosyl-L-methionine-dependent methyltransferases"/>
    <property type="match status" value="1"/>
</dbReference>
<dbReference type="GO" id="GO:0032259">
    <property type="term" value="P:methylation"/>
    <property type="evidence" value="ECO:0007669"/>
    <property type="project" value="UniProtKB-KW"/>
</dbReference>
<evidence type="ECO:0000256" key="1">
    <source>
        <dbReference type="SAM" id="MobiDB-lite"/>
    </source>
</evidence>
<proteinExistence type="predicted"/>
<evidence type="ECO:0000313" key="2">
    <source>
        <dbReference type="EMBL" id="THW83973.1"/>
    </source>
</evidence>
<feature type="region of interest" description="Disordered" evidence="1">
    <location>
        <begin position="216"/>
        <end position="238"/>
    </location>
</feature>
<dbReference type="EMBL" id="QZAR01000248">
    <property type="protein sequence ID" value="THW83973.1"/>
    <property type="molecule type" value="Genomic_DNA"/>
</dbReference>
<dbReference type="PANTHER" id="PTHR43591">
    <property type="entry name" value="METHYLTRANSFERASE"/>
    <property type="match status" value="1"/>
</dbReference>
<accession>A0A4S9AWN3</accession>
<protein>
    <submittedName>
        <fullName evidence="2">S-adenosyl-L-methionine-dependent methyltransferase</fullName>
    </submittedName>
</protein>
<dbReference type="PANTHER" id="PTHR43591:SF108">
    <property type="entry name" value="S-ADENOSYL-L-METHIONINE-DEPENDENT METHYLTRANSFERASE"/>
    <property type="match status" value="1"/>
</dbReference>
<reference evidence="2 3" key="1">
    <citation type="submission" date="2018-10" db="EMBL/GenBank/DDBJ databases">
        <title>Fifty Aureobasidium pullulans genomes reveal a recombining polyextremotolerant generalist.</title>
        <authorList>
            <person name="Gostincar C."/>
            <person name="Turk M."/>
            <person name="Zajc J."/>
            <person name="Gunde-Cimerman N."/>
        </authorList>
    </citation>
    <scope>NUCLEOTIDE SEQUENCE [LARGE SCALE GENOMIC DNA]</scope>
    <source>
        <strain evidence="2 3">EXF-10507</strain>
    </source>
</reference>
<keyword evidence="2" id="KW-0489">Methyltransferase</keyword>
<dbReference type="Proteomes" id="UP000304928">
    <property type="component" value="Unassembled WGS sequence"/>
</dbReference>
<dbReference type="AlphaFoldDB" id="A0A4S9AWN3"/>
<gene>
    <name evidence="2" type="ORF">D6D15_09201</name>
</gene>
<name>A0A4S9AWN3_AURPU</name>
<keyword evidence="2" id="KW-0808">Transferase</keyword>
<sequence length="298" mass="33313">MSTEHNDLTAANREAWDSFMSAFYHRDYSISFAFHYLLDQKKSADKRSSSKAKEYDAKPWQKKIASQVAEALNSRADWLGADWTSASDQECHLLDYACGTGSVTRALSTHITHATGIDISSAMLSQYTSLLSSTHPSLILKTSVADLCSPDPQPSISGPEFHNFDIAGVALGFHHFANPATCVANLASRLKKDGVLFIVDWLPNKIAPGEHIGHAHAHPDSHDHHHNHNHVKEEDTEEWKKMKKTIKTNGFTEEDMRKIFEEAGFEEFGFVVLEEKFVLEMNGKKVEKTGFIAKGRKS</sequence>
<dbReference type="InterPro" id="IPR029063">
    <property type="entry name" value="SAM-dependent_MTases_sf"/>
</dbReference>
<dbReference type="Pfam" id="PF13489">
    <property type="entry name" value="Methyltransf_23"/>
    <property type="match status" value="1"/>
</dbReference>